<proteinExistence type="predicted"/>
<reference evidence="1" key="1">
    <citation type="submission" date="2018-05" db="EMBL/GenBank/DDBJ databases">
        <authorList>
            <person name="Lanie J.A."/>
            <person name="Ng W.-L."/>
            <person name="Kazmierczak K.M."/>
            <person name="Andrzejewski T.M."/>
            <person name="Davidsen T.M."/>
            <person name="Wayne K.J."/>
            <person name="Tettelin H."/>
            <person name="Glass J.I."/>
            <person name="Rusch D."/>
            <person name="Podicherti R."/>
            <person name="Tsui H.-C.T."/>
            <person name="Winkler M.E."/>
        </authorList>
    </citation>
    <scope>NUCLEOTIDE SEQUENCE</scope>
</reference>
<sequence>MIPAAIPKQPINAAKDTVFTWQLRASLPAWASTTAT</sequence>
<protein>
    <submittedName>
        <fullName evidence="1">Uncharacterized protein</fullName>
    </submittedName>
</protein>
<evidence type="ECO:0000313" key="1">
    <source>
        <dbReference type="EMBL" id="SUZ95879.1"/>
    </source>
</evidence>
<name>A0A381RXQ0_9ZZZZ</name>
<accession>A0A381RXQ0</accession>
<organism evidence="1">
    <name type="scientific">marine metagenome</name>
    <dbReference type="NCBI Taxonomy" id="408172"/>
    <lineage>
        <taxon>unclassified sequences</taxon>
        <taxon>metagenomes</taxon>
        <taxon>ecological metagenomes</taxon>
    </lineage>
</organism>
<gene>
    <name evidence="1" type="ORF">METZ01_LOCUS48733</name>
</gene>
<dbReference type="AlphaFoldDB" id="A0A381RXQ0"/>
<dbReference type="EMBL" id="UINC01002363">
    <property type="protein sequence ID" value="SUZ95879.1"/>
    <property type="molecule type" value="Genomic_DNA"/>
</dbReference>